<keyword evidence="2" id="KW-1185">Reference proteome</keyword>
<organism evidence="1 2">
    <name type="scientific">Dyadobacter chenwenxiniae</name>
    <dbReference type="NCBI Taxonomy" id="2906456"/>
    <lineage>
        <taxon>Bacteria</taxon>
        <taxon>Pseudomonadati</taxon>
        <taxon>Bacteroidota</taxon>
        <taxon>Cytophagia</taxon>
        <taxon>Cytophagales</taxon>
        <taxon>Spirosomataceae</taxon>
        <taxon>Dyadobacter</taxon>
    </lineage>
</organism>
<dbReference type="Proteomes" id="UP001139000">
    <property type="component" value="Unassembled WGS sequence"/>
</dbReference>
<dbReference type="EMBL" id="JAJTTC010000001">
    <property type="protein sequence ID" value="MCF0061836.1"/>
    <property type="molecule type" value="Genomic_DNA"/>
</dbReference>
<evidence type="ECO:0000313" key="1">
    <source>
        <dbReference type="EMBL" id="MCF0061836.1"/>
    </source>
</evidence>
<accession>A0A9X1PNL1</accession>
<sequence length="190" mass="20963">MRALILQIVLLGSTIIPCIAQDKGKSELTISFGFMPAEDVAAEFLTIFFLALAGRFPEGKLNDNAFALAYKYHVSERFSLGASGAYNASAQETRFFKWYDNEPRPKTLAIAAESNFFYLKRPKINLYSSMSAGFFGSWKNEYNGISNTSFISPTLHYSPVGIRVGRDTGGFVELGYGFKGLVSGGLSIRF</sequence>
<comment type="caution">
    <text evidence="1">The sequence shown here is derived from an EMBL/GenBank/DDBJ whole genome shotgun (WGS) entry which is preliminary data.</text>
</comment>
<dbReference type="AlphaFoldDB" id="A0A9X1PNL1"/>
<evidence type="ECO:0000313" key="2">
    <source>
        <dbReference type="Proteomes" id="UP001139000"/>
    </source>
</evidence>
<gene>
    <name evidence="1" type="ORF">LXM26_10050</name>
</gene>
<reference evidence="1" key="1">
    <citation type="submission" date="2021-12" db="EMBL/GenBank/DDBJ databases">
        <title>Novel species in genus Dyadobacter.</title>
        <authorList>
            <person name="Ma C."/>
        </authorList>
    </citation>
    <scope>NUCLEOTIDE SEQUENCE</scope>
    <source>
        <strain evidence="1">LJ419</strain>
    </source>
</reference>
<name>A0A9X1PNL1_9BACT</name>
<protein>
    <submittedName>
        <fullName evidence="1">Uncharacterized protein</fullName>
    </submittedName>
</protein>
<dbReference type="RefSeq" id="WP_234655091.1">
    <property type="nucleotide sequence ID" value="NZ_CP094997.1"/>
</dbReference>
<proteinExistence type="predicted"/>